<organism evidence="11 12">
    <name type="scientific">Myriangium duriaei CBS 260.36</name>
    <dbReference type="NCBI Taxonomy" id="1168546"/>
    <lineage>
        <taxon>Eukaryota</taxon>
        <taxon>Fungi</taxon>
        <taxon>Dikarya</taxon>
        <taxon>Ascomycota</taxon>
        <taxon>Pezizomycotina</taxon>
        <taxon>Dothideomycetes</taxon>
        <taxon>Dothideomycetidae</taxon>
        <taxon>Myriangiales</taxon>
        <taxon>Myriangiaceae</taxon>
        <taxon>Myriangium</taxon>
    </lineage>
</organism>
<keyword evidence="4 9" id="KW-0812">Transmembrane</keyword>
<dbReference type="InterPro" id="IPR005828">
    <property type="entry name" value="MFS_sugar_transport-like"/>
</dbReference>
<evidence type="ECO:0000256" key="3">
    <source>
        <dbReference type="ARBA" id="ARBA00022448"/>
    </source>
</evidence>
<gene>
    <name evidence="11" type="ORF">K461DRAFT_284198</name>
</gene>
<feature type="transmembrane region" description="Helical" evidence="9">
    <location>
        <begin position="366"/>
        <end position="388"/>
    </location>
</feature>
<comment type="caution">
    <text evidence="11">The sequence shown here is derived from an EMBL/GenBank/DDBJ whole genome shotgun (WGS) entry which is preliminary data.</text>
</comment>
<dbReference type="Proteomes" id="UP000799439">
    <property type="component" value="Unassembled WGS sequence"/>
</dbReference>
<dbReference type="Gene3D" id="1.20.1250.20">
    <property type="entry name" value="MFS general substrate transporter like domains"/>
    <property type="match status" value="1"/>
</dbReference>
<dbReference type="GO" id="GO:0000023">
    <property type="term" value="P:maltose metabolic process"/>
    <property type="evidence" value="ECO:0007669"/>
    <property type="project" value="UniProtKB-KW"/>
</dbReference>
<evidence type="ECO:0000256" key="5">
    <source>
        <dbReference type="ARBA" id="ARBA00022989"/>
    </source>
</evidence>
<feature type="transmembrane region" description="Helical" evidence="9">
    <location>
        <begin position="122"/>
        <end position="140"/>
    </location>
</feature>
<dbReference type="PROSITE" id="PS50850">
    <property type="entry name" value="MFS"/>
    <property type="match status" value="1"/>
</dbReference>
<feature type="transmembrane region" description="Helical" evidence="9">
    <location>
        <begin position="180"/>
        <end position="199"/>
    </location>
</feature>
<feature type="transmembrane region" description="Helical" evidence="9">
    <location>
        <begin position="463"/>
        <end position="484"/>
    </location>
</feature>
<sequence>MSVSHDVQKPEALADLTREAAAATHAELSMTLLEGIKTYPYAVGWSVFLSTCIVMEGFDKSLINSLFALTPFKQKYGVQLPDGTYQLTAAWQSGLSNASLVGEICGLWLNGILAEKYGYRKTIIGSLVLVAAFIFLPFFAQSLPQIVAGQVLLGLPWGVFQTITTTYAAEVCPVALRAYLTTYVNLCWVFGQLIAAGVLRGISSRTDEWAFRIPFACQWIWPVPLAIGICFAPDSPWWMIRRDRPEDAKRALQRLTRGANDPKFNVDETVAMMQHTDLLEKTHSSGTSYFDCFKKTDLRRTELACMTWMVQILCGGNFMGYSTYFFENAGLSTEAAFSMSIGLYGLGAVGTISSWFLMAKFGRRSLYIWGQVAMLAALLVIGFLGIISKNNLGAQWAIGSLLLFYTFTYDATIGPVCYSLVTELSSNRLRAKTVVLARIFYNISGLIANFLTPRMLNPSAWGWGAKAGFFWAGSITLCIIWTYFRLPEPKGRTYGELDVLFEQKVSARKFSTTIVNQFGDSQDQSFRTEEKTVAIEKVEAI</sequence>
<evidence type="ECO:0000259" key="10">
    <source>
        <dbReference type="PROSITE" id="PS50850"/>
    </source>
</evidence>
<keyword evidence="6 9" id="KW-0472">Membrane</keyword>
<keyword evidence="7" id="KW-0462">Maltose metabolism</keyword>
<feature type="domain" description="Major facilitator superfamily (MFS) profile" evidence="10">
    <location>
        <begin position="45"/>
        <end position="490"/>
    </location>
</feature>
<keyword evidence="12" id="KW-1185">Reference proteome</keyword>
<evidence type="ECO:0000256" key="7">
    <source>
        <dbReference type="ARBA" id="ARBA00026248"/>
    </source>
</evidence>
<dbReference type="InterPro" id="IPR003663">
    <property type="entry name" value="Sugar/inositol_transpt"/>
</dbReference>
<accession>A0A9P4MLU6</accession>
<proteinExistence type="inferred from homology"/>
<feature type="transmembrane region" description="Helical" evidence="9">
    <location>
        <begin position="336"/>
        <end position="359"/>
    </location>
</feature>
<dbReference type="PANTHER" id="PTHR48022">
    <property type="entry name" value="PLASTIDIC GLUCOSE TRANSPORTER 4"/>
    <property type="match status" value="1"/>
</dbReference>
<dbReference type="InterPro" id="IPR020846">
    <property type="entry name" value="MFS_dom"/>
</dbReference>
<dbReference type="NCBIfam" id="TIGR00879">
    <property type="entry name" value="SP"/>
    <property type="match status" value="1"/>
</dbReference>
<evidence type="ECO:0000256" key="2">
    <source>
        <dbReference type="ARBA" id="ARBA00010992"/>
    </source>
</evidence>
<feature type="transmembrane region" description="Helical" evidence="9">
    <location>
        <begin position="394"/>
        <end position="421"/>
    </location>
</feature>
<feature type="transmembrane region" description="Helical" evidence="9">
    <location>
        <begin position="303"/>
        <end position="324"/>
    </location>
</feature>
<evidence type="ECO:0000256" key="9">
    <source>
        <dbReference type="SAM" id="Phobius"/>
    </source>
</evidence>
<name>A0A9P4MLU6_9PEZI</name>
<evidence type="ECO:0000313" key="11">
    <source>
        <dbReference type="EMBL" id="KAF2157663.1"/>
    </source>
</evidence>
<feature type="transmembrane region" description="Helical" evidence="9">
    <location>
        <begin position="219"/>
        <end position="240"/>
    </location>
</feature>
<dbReference type="InterPro" id="IPR050360">
    <property type="entry name" value="MFS_Sugar_Transporters"/>
</dbReference>
<dbReference type="PROSITE" id="PS00217">
    <property type="entry name" value="SUGAR_TRANSPORT_2"/>
    <property type="match status" value="1"/>
</dbReference>
<comment type="similarity">
    <text evidence="2 8">Belongs to the major facilitator superfamily. Sugar transporter (TC 2.A.1.1) family.</text>
</comment>
<evidence type="ECO:0000256" key="4">
    <source>
        <dbReference type="ARBA" id="ARBA00022692"/>
    </source>
</evidence>
<dbReference type="InterPro" id="IPR036259">
    <property type="entry name" value="MFS_trans_sf"/>
</dbReference>
<evidence type="ECO:0000256" key="8">
    <source>
        <dbReference type="RuleBase" id="RU003346"/>
    </source>
</evidence>
<keyword evidence="11" id="KW-0762">Sugar transport</keyword>
<dbReference type="InterPro" id="IPR005829">
    <property type="entry name" value="Sugar_transporter_CS"/>
</dbReference>
<evidence type="ECO:0000256" key="1">
    <source>
        <dbReference type="ARBA" id="ARBA00004141"/>
    </source>
</evidence>
<evidence type="ECO:0000256" key="6">
    <source>
        <dbReference type="ARBA" id="ARBA00023136"/>
    </source>
</evidence>
<dbReference type="SUPFAM" id="SSF103473">
    <property type="entry name" value="MFS general substrate transporter"/>
    <property type="match status" value="1"/>
</dbReference>
<dbReference type="FunFam" id="1.20.1250.20:FF:000149">
    <property type="entry name" value="MFS transporter, SP family, general alpha glucoside:H+ symporter"/>
    <property type="match status" value="1"/>
</dbReference>
<dbReference type="GO" id="GO:0016020">
    <property type="term" value="C:membrane"/>
    <property type="evidence" value="ECO:0007669"/>
    <property type="project" value="UniProtKB-SubCell"/>
</dbReference>
<feature type="transmembrane region" description="Helical" evidence="9">
    <location>
        <begin position="433"/>
        <end position="451"/>
    </location>
</feature>
<dbReference type="OrthoDB" id="6612291at2759"/>
<keyword evidence="3 8" id="KW-0813">Transport</keyword>
<dbReference type="Pfam" id="PF00083">
    <property type="entry name" value="Sugar_tr"/>
    <property type="match status" value="1"/>
</dbReference>
<feature type="transmembrane region" description="Helical" evidence="9">
    <location>
        <begin position="146"/>
        <end position="168"/>
    </location>
</feature>
<dbReference type="EMBL" id="ML996081">
    <property type="protein sequence ID" value="KAF2157663.1"/>
    <property type="molecule type" value="Genomic_DNA"/>
</dbReference>
<dbReference type="PANTHER" id="PTHR48022:SF5">
    <property type="entry name" value="ALPHA-GLUCOSIDES PERMEASE MPH2-RELATED"/>
    <property type="match status" value="1"/>
</dbReference>
<protein>
    <submittedName>
        <fullName evidence="11">Sugar transporter</fullName>
    </submittedName>
</protein>
<dbReference type="GO" id="GO:0005351">
    <property type="term" value="F:carbohydrate:proton symporter activity"/>
    <property type="evidence" value="ECO:0007669"/>
    <property type="project" value="TreeGrafter"/>
</dbReference>
<reference evidence="11" key="1">
    <citation type="journal article" date="2020" name="Stud. Mycol.">
        <title>101 Dothideomycetes genomes: a test case for predicting lifestyles and emergence of pathogens.</title>
        <authorList>
            <person name="Haridas S."/>
            <person name="Albert R."/>
            <person name="Binder M."/>
            <person name="Bloem J."/>
            <person name="Labutti K."/>
            <person name="Salamov A."/>
            <person name="Andreopoulos B."/>
            <person name="Baker S."/>
            <person name="Barry K."/>
            <person name="Bills G."/>
            <person name="Bluhm B."/>
            <person name="Cannon C."/>
            <person name="Castanera R."/>
            <person name="Culley D."/>
            <person name="Daum C."/>
            <person name="Ezra D."/>
            <person name="Gonzalez J."/>
            <person name="Henrissat B."/>
            <person name="Kuo A."/>
            <person name="Liang C."/>
            <person name="Lipzen A."/>
            <person name="Lutzoni F."/>
            <person name="Magnuson J."/>
            <person name="Mondo S."/>
            <person name="Nolan M."/>
            <person name="Ohm R."/>
            <person name="Pangilinan J."/>
            <person name="Park H.-J."/>
            <person name="Ramirez L."/>
            <person name="Alfaro M."/>
            <person name="Sun H."/>
            <person name="Tritt A."/>
            <person name="Yoshinaga Y."/>
            <person name="Zwiers L.-H."/>
            <person name="Turgeon B."/>
            <person name="Goodwin S."/>
            <person name="Spatafora J."/>
            <person name="Crous P."/>
            <person name="Grigoriev I."/>
        </authorList>
    </citation>
    <scope>NUCLEOTIDE SEQUENCE</scope>
    <source>
        <strain evidence="11">CBS 260.36</strain>
    </source>
</reference>
<dbReference type="AlphaFoldDB" id="A0A9P4MLU6"/>
<comment type="subcellular location">
    <subcellularLocation>
        <location evidence="1">Membrane</location>
        <topology evidence="1">Multi-pass membrane protein</topology>
    </subcellularLocation>
</comment>
<evidence type="ECO:0000313" key="12">
    <source>
        <dbReference type="Proteomes" id="UP000799439"/>
    </source>
</evidence>
<keyword evidence="5 9" id="KW-1133">Transmembrane helix</keyword>